<evidence type="ECO:0000256" key="9">
    <source>
        <dbReference type="ARBA" id="ARBA00023160"/>
    </source>
</evidence>
<comment type="catalytic activity">
    <reaction evidence="11">
        <text>(9Z)-hexadecenoyl-[ACP] + malonyl-[ACP] + H(+) = 3-oxo-(11Z)-octadecenoyl-[ACP] + holo-[ACP] + CO2</text>
        <dbReference type="Rhea" id="RHEA:55040"/>
        <dbReference type="Rhea" id="RHEA-COMP:9623"/>
        <dbReference type="Rhea" id="RHEA-COMP:9685"/>
        <dbReference type="Rhea" id="RHEA-COMP:10800"/>
        <dbReference type="Rhea" id="RHEA-COMP:14074"/>
        <dbReference type="ChEBI" id="CHEBI:15378"/>
        <dbReference type="ChEBI" id="CHEBI:16526"/>
        <dbReference type="ChEBI" id="CHEBI:64479"/>
        <dbReference type="ChEBI" id="CHEBI:78449"/>
        <dbReference type="ChEBI" id="CHEBI:83989"/>
        <dbReference type="ChEBI" id="CHEBI:138538"/>
        <dbReference type="EC" id="2.3.1.179"/>
    </reaction>
</comment>
<sequence length="410" mass="43080">MRRVVVTGVGAVSSLGTGVDKNWSALTEGQSGIDLITRFDASDLPAQIAGEVKDFEPTDFIDKKEVKKMDLFIQYALAAADMAMSDSGLEITDENAERVGVLVGSGLGGLPAIEKYHDVLNKSGYKRVSPFFIPMLIINLAPGQISIRFGAKGPNVSSVSACATGTHSIGDAYHMIKRGDADAMIAGGSESTITPLGVSGFCVMKALSTRNDDPKAASRPFDKDRDGFVMAEGAGIVILEEYESAVKRGAKIYGELCGYGLTSDAHHLTAPAPEGEGAARCMKMAMNGAGVNAEEIDYINAHGTSTPFNDMFETMAIKTALGDHAKSVMVSSTKSMTGHGLGAAGALEAVYCLKAMETGIVPPTINLQNPSEECDLDYVPNTARQADVKVAMSNSLGFGGTNATLLFKKI</sequence>
<dbReference type="InterPro" id="IPR016039">
    <property type="entry name" value="Thiolase-like"/>
</dbReference>
<organism evidence="15 16">
    <name type="scientific">Desulfuromonas acetoxidans (strain DSM 684 / 11070)</name>
    <dbReference type="NCBI Taxonomy" id="281689"/>
    <lineage>
        <taxon>Bacteria</taxon>
        <taxon>Pseudomonadati</taxon>
        <taxon>Thermodesulfobacteriota</taxon>
        <taxon>Desulfuromonadia</taxon>
        <taxon>Desulfuromonadales</taxon>
        <taxon>Desulfuromonadaceae</taxon>
        <taxon>Desulfuromonas</taxon>
    </lineage>
</organism>
<keyword evidence="8" id="KW-0443">Lipid metabolism</keyword>
<dbReference type="InterPro" id="IPR014031">
    <property type="entry name" value="Ketoacyl_synth_C"/>
</dbReference>
<evidence type="ECO:0000256" key="4">
    <source>
        <dbReference type="ARBA" id="ARBA00014657"/>
    </source>
</evidence>
<dbReference type="NCBIfam" id="TIGR03150">
    <property type="entry name" value="fabF"/>
    <property type="match status" value="1"/>
</dbReference>
<dbReference type="CDD" id="cd00834">
    <property type="entry name" value="KAS_I_II"/>
    <property type="match status" value="1"/>
</dbReference>
<dbReference type="OrthoDB" id="9808669at2"/>
<keyword evidence="16" id="KW-1185">Reference proteome</keyword>
<evidence type="ECO:0000256" key="5">
    <source>
        <dbReference type="ARBA" id="ARBA00022516"/>
    </source>
</evidence>
<evidence type="ECO:0000256" key="1">
    <source>
        <dbReference type="ARBA" id="ARBA00005194"/>
    </source>
</evidence>
<dbReference type="Pfam" id="PF02801">
    <property type="entry name" value="Ketoacyl-synt_C"/>
    <property type="match status" value="1"/>
</dbReference>
<dbReference type="PANTHER" id="PTHR11712">
    <property type="entry name" value="POLYKETIDE SYNTHASE-RELATED"/>
    <property type="match status" value="1"/>
</dbReference>
<feature type="active site" description="For beta-ketoacyl synthase activity" evidence="12">
    <location>
        <position position="162"/>
    </location>
</feature>
<dbReference type="NCBIfam" id="NF005589">
    <property type="entry name" value="PRK07314.1"/>
    <property type="match status" value="1"/>
</dbReference>
<keyword evidence="6 11" id="KW-0808">Transferase</keyword>
<comment type="pathway">
    <text evidence="1 11">Lipid metabolism; fatty acid biosynthesis.</text>
</comment>
<name>Q1K0L5_DESA6</name>
<comment type="similarity">
    <text evidence="2 11 13">Belongs to the thiolase-like superfamily. Beta-ketoacyl-ACP synthases family.</text>
</comment>
<dbReference type="EMBL" id="AAEW02000007">
    <property type="protein sequence ID" value="EAT15926.1"/>
    <property type="molecule type" value="Genomic_DNA"/>
</dbReference>
<dbReference type="UniPathway" id="UPA00094"/>
<dbReference type="GO" id="GO:0005829">
    <property type="term" value="C:cytosol"/>
    <property type="evidence" value="ECO:0007669"/>
    <property type="project" value="TreeGrafter"/>
</dbReference>
<dbReference type="SUPFAM" id="SSF53901">
    <property type="entry name" value="Thiolase-like"/>
    <property type="match status" value="2"/>
</dbReference>
<comment type="function">
    <text evidence="11">Involved in the type II fatty acid elongation cycle. Catalyzes the elongation of a wide range of acyl-ACP by the addition of two carbons from malonyl-ACP to an acyl acceptor. Can efficiently catalyze the conversion of palmitoleoyl-ACP (cis-hexadec-9-enoyl-ACP) to cis-vaccenoyl-ACP (cis-octadec-11-enoyl-ACP), an essential step in the thermal regulation of fatty acid composition.</text>
</comment>
<dbReference type="PIRSF" id="PIRSF000447">
    <property type="entry name" value="KAS_II"/>
    <property type="match status" value="1"/>
</dbReference>
<evidence type="ECO:0000259" key="14">
    <source>
        <dbReference type="PROSITE" id="PS52004"/>
    </source>
</evidence>
<dbReference type="Pfam" id="PF00109">
    <property type="entry name" value="ketoacyl-synt"/>
    <property type="match status" value="1"/>
</dbReference>
<evidence type="ECO:0000313" key="15">
    <source>
        <dbReference type="EMBL" id="EAT15926.1"/>
    </source>
</evidence>
<dbReference type="InterPro" id="IPR014030">
    <property type="entry name" value="Ketoacyl_synth_N"/>
</dbReference>
<evidence type="ECO:0000256" key="8">
    <source>
        <dbReference type="ARBA" id="ARBA00023098"/>
    </source>
</evidence>
<dbReference type="RefSeq" id="WP_005999709.1">
    <property type="nucleotide sequence ID" value="NZ_AAEW02000007.1"/>
</dbReference>
<dbReference type="Proteomes" id="UP000005695">
    <property type="component" value="Unassembled WGS sequence"/>
</dbReference>
<dbReference type="AlphaFoldDB" id="Q1K0L5"/>
<keyword evidence="9 11" id="KW-0275">Fatty acid biosynthesis</keyword>
<dbReference type="SMART" id="SM00825">
    <property type="entry name" value="PKS_KS"/>
    <property type="match status" value="1"/>
</dbReference>
<dbReference type="EC" id="2.3.1.179" evidence="3 11"/>
<evidence type="ECO:0000256" key="2">
    <source>
        <dbReference type="ARBA" id="ARBA00008467"/>
    </source>
</evidence>
<keyword evidence="7" id="KW-0276">Fatty acid metabolism</keyword>
<keyword evidence="10 11" id="KW-0012">Acyltransferase</keyword>
<dbReference type="GO" id="GO:0006633">
    <property type="term" value="P:fatty acid biosynthetic process"/>
    <property type="evidence" value="ECO:0007669"/>
    <property type="project" value="UniProtKB-UniRule"/>
</dbReference>
<dbReference type="GO" id="GO:0004315">
    <property type="term" value="F:3-oxoacyl-[acyl-carrier-protein] synthase activity"/>
    <property type="evidence" value="ECO:0007669"/>
    <property type="project" value="UniProtKB-UniRule"/>
</dbReference>
<evidence type="ECO:0000313" key="16">
    <source>
        <dbReference type="Proteomes" id="UP000005695"/>
    </source>
</evidence>
<feature type="domain" description="Ketosynthase family 3 (KS3)" evidence="14">
    <location>
        <begin position="1"/>
        <end position="409"/>
    </location>
</feature>
<accession>Q1K0L5</accession>
<comment type="caution">
    <text evidence="15">The sequence shown here is derived from an EMBL/GenBank/DDBJ whole genome shotgun (WGS) entry which is preliminary data.</text>
</comment>
<dbReference type="FunFam" id="3.40.47.10:FF:000009">
    <property type="entry name" value="3-oxoacyl-[acyl-carrier-protein] synthase 2"/>
    <property type="match status" value="1"/>
</dbReference>
<evidence type="ECO:0000256" key="3">
    <source>
        <dbReference type="ARBA" id="ARBA00012356"/>
    </source>
</evidence>
<dbReference type="InterPro" id="IPR000794">
    <property type="entry name" value="Beta-ketoacyl_synthase"/>
</dbReference>
<proteinExistence type="inferred from homology"/>
<dbReference type="NCBIfam" id="NF004970">
    <property type="entry name" value="PRK06333.1"/>
    <property type="match status" value="1"/>
</dbReference>
<dbReference type="Gene3D" id="3.40.47.10">
    <property type="match status" value="1"/>
</dbReference>
<evidence type="ECO:0000256" key="12">
    <source>
        <dbReference type="PIRSR" id="PIRSR000447-1"/>
    </source>
</evidence>
<evidence type="ECO:0000256" key="11">
    <source>
        <dbReference type="PIRNR" id="PIRNR000447"/>
    </source>
</evidence>
<dbReference type="InterPro" id="IPR017568">
    <property type="entry name" value="3-oxoacyl-ACP_synth-2"/>
</dbReference>
<evidence type="ECO:0000256" key="7">
    <source>
        <dbReference type="ARBA" id="ARBA00022832"/>
    </source>
</evidence>
<gene>
    <name evidence="15" type="ORF">Dace_2226</name>
</gene>
<comment type="catalytic activity">
    <reaction evidence="11">
        <text>a fatty acyl-[ACP] + malonyl-[ACP] + H(+) = a 3-oxoacyl-[ACP] + holo-[ACP] + CO2</text>
        <dbReference type="Rhea" id="RHEA:22836"/>
        <dbReference type="Rhea" id="RHEA-COMP:9623"/>
        <dbReference type="Rhea" id="RHEA-COMP:9685"/>
        <dbReference type="Rhea" id="RHEA-COMP:9916"/>
        <dbReference type="Rhea" id="RHEA-COMP:14125"/>
        <dbReference type="ChEBI" id="CHEBI:15378"/>
        <dbReference type="ChEBI" id="CHEBI:16526"/>
        <dbReference type="ChEBI" id="CHEBI:64479"/>
        <dbReference type="ChEBI" id="CHEBI:78449"/>
        <dbReference type="ChEBI" id="CHEBI:78776"/>
        <dbReference type="ChEBI" id="CHEBI:138651"/>
    </reaction>
</comment>
<protein>
    <recommendedName>
        <fullName evidence="4 11">3-oxoacyl-[acyl-carrier-protein] synthase 2</fullName>
        <ecNumber evidence="3 11">2.3.1.179</ecNumber>
    </recommendedName>
</protein>
<reference evidence="15" key="2">
    <citation type="submission" date="2006-05" db="EMBL/GenBank/DDBJ databases">
        <title>Sequencing of the draft genome and assembly of Desulfuromonas acetoxidans DSM 684.</title>
        <authorList>
            <consortium name="US DOE Joint Genome Institute (JGI-PGF)"/>
            <person name="Copeland A."/>
            <person name="Lucas S."/>
            <person name="Lapidus A."/>
            <person name="Barry K."/>
            <person name="Detter J.C."/>
            <person name="Glavina del Rio T."/>
            <person name="Hammon N."/>
            <person name="Israni S."/>
            <person name="Dalin E."/>
            <person name="Tice H."/>
            <person name="Bruce D."/>
            <person name="Pitluck S."/>
            <person name="Richardson P."/>
        </authorList>
    </citation>
    <scope>NUCLEOTIDE SEQUENCE [LARGE SCALE GENOMIC DNA]</scope>
    <source>
        <strain evidence="15">DSM 684</strain>
    </source>
</reference>
<evidence type="ECO:0000256" key="6">
    <source>
        <dbReference type="ARBA" id="ARBA00022679"/>
    </source>
</evidence>
<keyword evidence="5 11" id="KW-0444">Lipid biosynthesis</keyword>
<dbReference type="PROSITE" id="PS52004">
    <property type="entry name" value="KS3_2"/>
    <property type="match status" value="1"/>
</dbReference>
<evidence type="ECO:0000256" key="13">
    <source>
        <dbReference type="RuleBase" id="RU003694"/>
    </source>
</evidence>
<evidence type="ECO:0000256" key="10">
    <source>
        <dbReference type="ARBA" id="ARBA00023315"/>
    </source>
</evidence>
<dbReference type="PANTHER" id="PTHR11712:SF336">
    <property type="entry name" value="3-OXOACYL-[ACYL-CARRIER-PROTEIN] SYNTHASE, MITOCHONDRIAL"/>
    <property type="match status" value="1"/>
</dbReference>
<dbReference type="InterPro" id="IPR020841">
    <property type="entry name" value="PKS_Beta-ketoAc_synthase_dom"/>
</dbReference>
<reference evidence="15" key="1">
    <citation type="submission" date="2006-05" db="EMBL/GenBank/DDBJ databases">
        <title>Annotation of the draft genome assembly of Desulfuromonas acetoxidans DSM 684.</title>
        <authorList>
            <consortium name="US DOE Joint Genome Institute (JGI-ORNL)"/>
            <person name="Larimer F."/>
            <person name="Land M."/>
            <person name="Hauser L."/>
        </authorList>
    </citation>
    <scope>NUCLEOTIDE SEQUENCE [LARGE SCALE GENOMIC DNA]</scope>
    <source>
        <strain evidence="15">DSM 684</strain>
    </source>
</reference>